<evidence type="ECO:0000256" key="7">
    <source>
        <dbReference type="HAMAP-Rule" id="MF_00270"/>
    </source>
</evidence>
<dbReference type="PRINTS" id="PR00974">
    <property type="entry name" value="RIBOSOMALS18"/>
</dbReference>
<keyword evidence="10" id="KW-0934">Plastid</keyword>
<keyword evidence="10" id="KW-0150">Chloroplast</keyword>
<gene>
    <name evidence="7 10" type="primary">rps18</name>
</gene>
<organism evidence="10">
    <name type="scientific">Blidingia minima</name>
    <dbReference type="NCBI Taxonomy" id="63414"/>
    <lineage>
        <taxon>Eukaryota</taxon>
        <taxon>Viridiplantae</taxon>
        <taxon>Chlorophyta</taxon>
        <taxon>core chlorophytes</taxon>
        <taxon>Ulvophyceae</taxon>
        <taxon>OUU clade</taxon>
        <taxon>Ulvales</taxon>
        <taxon>Ulvaceae</taxon>
        <taxon>Blidingia</taxon>
    </lineage>
</organism>
<evidence type="ECO:0000313" key="10">
    <source>
        <dbReference type="EMBL" id="AWX53176.1"/>
    </source>
</evidence>
<reference evidence="11" key="2">
    <citation type="submission" date="2020-09" db="EMBL/GenBank/DDBJ databases">
        <authorList>
            <person name="Liu J."/>
            <person name="Wan J."/>
            <person name="Wang D."/>
            <person name="Wen C."/>
            <person name="Wei Y."/>
            <person name="Ouyang Z."/>
        </authorList>
    </citation>
    <scope>NUCLEOTIDE SEQUENCE</scope>
</reference>
<dbReference type="GO" id="GO:0070181">
    <property type="term" value="F:small ribosomal subunit rRNA binding"/>
    <property type="evidence" value="ECO:0007669"/>
    <property type="project" value="TreeGrafter"/>
</dbReference>
<dbReference type="Pfam" id="PF01084">
    <property type="entry name" value="Ribosomal_S18"/>
    <property type="match status" value="1"/>
</dbReference>
<dbReference type="RefSeq" id="YP_010044974.1">
    <property type="nucleotide sequence ID" value="NC_054284.1"/>
</dbReference>
<proteinExistence type="inferred from homology"/>
<reference evidence="10" key="1">
    <citation type="submission" date="2017-12" db="EMBL/GenBank/DDBJ databases">
        <title>Resolution of core Chlorophyta phylogeny using heterogeneous models with AT-rich chloroplast sequence data.</title>
        <authorList>
            <person name="Fang L."/>
        </authorList>
    </citation>
    <scope>NUCLEOTIDE SEQUENCE</scope>
</reference>
<dbReference type="GO" id="GO:0005763">
    <property type="term" value="C:mitochondrial small ribosomal subunit"/>
    <property type="evidence" value="ECO:0007669"/>
    <property type="project" value="TreeGrafter"/>
</dbReference>
<evidence type="ECO:0000256" key="1">
    <source>
        <dbReference type="ARBA" id="ARBA00005589"/>
    </source>
</evidence>
<dbReference type="EMBL" id="MG721620">
    <property type="protein sequence ID" value="AWX53176.1"/>
    <property type="molecule type" value="Genomic_DNA"/>
</dbReference>
<accession>A0A2Z4M9J3</accession>
<comment type="similarity">
    <text evidence="1 7 8">Belongs to the bacterial ribosomal protein bS18 family.</text>
</comment>
<evidence type="ECO:0000256" key="8">
    <source>
        <dbReference type="RuleBase" id="RU003910"/>
    </source>
</evidence>
<protein>
    <recommendedName>
        <fullName evidence="6 7">Small ribosomal subunit protein bS18c</fullName>
    </recommendedName>
</protein>
<dbReference type="GO" id="GO:0006412">
    <property type="term" value="P:translation"/>
    <property type="evidence" value="ECO:0007669"/>
    <property type="project" value="UniProtKB-UniRule"/>
</dbReference>
<dbReference type="HAMAP" id="MF_00270">
    <property type="entry name" value="Ribosomal_bS18"/>
    <property type="match status" value="1"/>
</dbReference>
<evidence type="ECO:0000256" key="5">
    <source>
        <dbReference type="ARBA" id="ARBA00023274"/>
    </source>
</evidence>
<name>A0A2Z4M9J3_9CHLO</name>
<evidence type="ECO:0000256" key="9">
    <source>
        <dbReference type="SAM" id="MobiDB-lite"/>
    </source>
</evidence>
<dbReference type="GeneID" id="63653863"/>
<evidence type="ECO:0000256" key="2">
    <source>
        <dbReference type="ARBA" id="ARBA00011458"/>
    </source>
</evidence>
<keyword evidence="5 7" id="KW-0687">Ribonucleoprotein</keyword>
<dbReference type="PANTHER" id="PTHR13479:SF40">
    <property type="entry name" value="SMALL RIBOSOMAL SUBUNIT PROTEIN BS18M"/>
    <property type="match status" value="1"/>
</dbReference>
<keyword evidence="7" id="KW-0699">rRNA-binding</keyword>
<evidence type="ECO:0000313" key="11">
    <source>
        <dbReference type="EMBL" id="QPF96239.1"/>
    </source>
</evidence>
<evidence type="ECO:0000256" key="3">
    <source>
        <dbReference type="ARBA" id="ARBA00022884"/>
    </source>
</evidence>
<geneLocation type="chloroplast" evidence="10"/>
<dbReference type="GO" id="GO:0009507">
    <property type="term" value="C:chloroplast"/>
    <property type="evidence" value="ECO:0007669"/>
    <property type="project" value="UniProtKB-SubCell"/>
</dbReference>
<dbReference type="InterPro" id="IPR036870">
    <property type="entry name" value="Ribosomal_bS18_sf"/>
</dbReference>
<dbReference type="NCBIfam" id="TIGR00165">
    <property type="entry name" value="S18"/>
    <property type="match status" value="1"/>
</dbReference>
<dbReference type="PANTHER" id="PTHR13479">
    <property type="entry name" value="30S RIBOSOMAL PROTEIN S18"/>
    <property type="match status" value="1"/>
</dbReference>
<sequence>MQNISKEKKNKLIKDSIPESQKKPVPDLLDRPLRPLRRPALPKSRRERDKQKQNQGVRKRRKVFRKQKGYRRRKKQKFKLEPIVLSLPKRGFFPVIEEKGTKIRDVKEPMPKGLLDYKNLPLLRQYLNVQGKIIRKKKTRLTTKEQRKVAYAIKTARTLAFLPFIRR</sequence>
<dbReference type="AlphaFoldDB" id="A0A2Z4M9J3"/>
<evidence type="ECO:0000256" key="6">
    <source>
        <dbReference type="ARBA" id="ARBA00035266"/>
    </source>
</evidence>
<dbReference type="EMBL" id="MT948112">
    <property type="protein sequence ID" value="QPF96239.1"/>
    <property type="molecule type" value="Genomic_DNA"/>
</dbReference>
<feature type="region of interest" description="Disordered" evidence="9">
    <location>
        <begin position="1"/>
        <end position="75"/>
    </location>
</feature>
<keyword evidence="4 7" id="KW-0689">Ribosomal protein</keyword>
<feature type="compositionally biased region" description="Basic residues" evidence="9">
    <location>
        <begin position="57"/>
        <end position="75"/>
    </location>
</feature>
<comment type="subunit">
    <text evidence="2 7">Part of the 30S ribosomal subunit.</text>
</comment>
<keyword evidence="3 7" id="KW-0694">RNA-binding</keyword>
<dbReference type="GO" id="GO:0003735">
    <property type="term" value="F:structural constituent of ribosome"/>
    <property type="evidence" value="ECO:0007669"/>
    <property type="project" value="InterPro"/>
</dbReference>
<feature type="compositionally biased region" description="Basic and acidic residues" evidence="9">
    <location>
        <begin position="1"/>
        <end position="33"/>
    </location>
</feature>
<dbReference type="InterPro" id="IPR001648">
    <property type="entry name" value="Ribosomal_bS18"/>
</dbReference>
<dbReference type="Gene3D" id="4.10.640.10">
    <property type="entry name" value="Ribosomal protein S18"/>
    <property type="match status" value="1"/>
</dbReference>
<dbReference type="SUPFAM" id="SSF46911">
    <property type="entry name" value="Ribosomal protein S18"/>
    <property type="match status" value="1"/>
</dbReference>
<comment type="subcellular location">
    <subcellularLocation>
        <location evidence="7">Plastid</location>
        <location evidence="7">Chloroplast</location>
    </subcellularLocation>
</comment>
<evidence type="ECO:0000256" key="4">
    <source>
        <dbReference type="ARBA" id="ARBA00022980"/>
    </source>
</evidence>